<evidence type="ECO:0000259" key="1">
    <source>
        <dbReference type="Pfam" id="PF12697"/>
    </source>
</evidence>
<feature type="domain" description="AB hydrolase-1" evidence="1">
    <location>
        <begin position="11"/>
        <end position="246"/>
    </location>
</feature>
<sequence length="259" mass="27659">MRSLGHGPEPVVALHCTLAHGGVWAPMTANLSNQVTVLAPDLPGHGDRPDWESGGDFMAASLETLAELPQEPCHVLGHSFGAVVALEYALRTPERVLSLTLVEPVLFAAAASAQGRMEAANEWRELERLSHAQDREAAAKYFTDTWGAGLPWECLPRPARARIVEQIHIVTDQTATLHHDGAGILSPGRLEALTVPVTIVSGSDSPDVVRDIAGALASRMPRARRVEIDGAGHMLPLNHPAEMADVLGQSIEAGRVPFS</sequence>
<dbReference type="InterPro" id="IPR000639">
    <property type="entry name" value="Epox_hydrolase-like"/>
</dbReference>
<accession>A0A1G9C5K9</accession>
<dbReference type="STRING" id="571298.SAMN04488026_104215"/>
<dbReference type="InterPro" id="IPR029058">
    <property type="entry name" value="AB_hydrolase_fold"/>
</dbReference>
<protein>
    <submittedName>
        <fullName evidence="2">Pimeloyl-ACP methyl ester carboxylesterase</fullName>
    </submittedName>
</protein>
<dbReference type="AlphaFoldDB" id="A0A1G9C5K9"/>
<dbReference type="PRINTS" id="PR00111">
    <property type="entry name" value="ABHYDROLASE"/>
</dbReference>
<dbReference type="GO" id="GO:0003824">
    <property type="term" value="F:catalytic activity"/>
    <property type="evidence" value="ECO:0007669"/>
    <property type="project" value="InterPro"/>
</dbReference>
<dbReference type="Gene3D" id="3.40.50.1820">
    <property type="entry name" value="alpha/beta hydrolase"/>
    <property type="match status" value="1"/>
</dbReference>
<dbReference type="PANTHER" id="PTHR43798:SF33">
    <property type="entry name" value="HYDROLASE, PUTATIVE (AFU_ORTHOLOGUE AFUA_2G14860)-RELATED"/>
    <property type="match status" value="1"/>
</dbReference>
<dbReference type="InterPro" id="IPR000073">
    <property type="entry name" value="AB_hydrolase_1"/>
</dbReference>
<dbReference type="GO" id="GO:0016020">
    <property type="term" value="C:membrane"/>
    <property type="evidence" value="ECO:0007669"/>
    <property type="project" value="TreeGrafter"/>
</dbReference>
<dbReference type="PRINTS" id="PR00412">
    <property type="entry name" value="EPOXHYDRLASE"/>
</dbReference>
<dbReference type="Proteomes" id="UP000199382">
    <property type="component" value="Unassembled WGS sequence"/>
</dbReference>
<dbReference type="Pfam" id="PF12697">
    <property type="entry name" value="Abhydrolase_6"/>
    <property type="match status" value="1"/>
</dbReference>
<dbReference type="InterPro" id="IPR050266">
    <property type="entry name" value="AB_hydrolase_sf"/>
</dbReference>
<reference evidence="2 3" key="1">
    <citation type="submission" date="2016-10" db="EMBL/GenBank/DDBJ databases">
        <authorList>
            <person name="de Groot N.N."/>
        </authorList>
    </citation>
    <scope>NUCLEOTIDE SEQUENCE [LARGE SCALE GENOMIC DNA]</scope>
    <source>
        <strain evidence="2 3">DSM 25294</strain>
    </source>
</reference>
<dbReference type="RefSeq" id="WP_093159624.1">
    <property type="nucleotide sequence ID" value="NZ_FNEK01000042.1"/>
</dbReference>
<dbReference type="PANTHER" id="PTHR43798">
    <property type="entry name" value="MONOACYLGLYCEROL LIPASE"/>
    <property type="match status" value="1"/>
</dbReference>
<dbReference type="OrthoDB" id="9804723at2"/>
<organism evidence="2 3">
    <name type="scientific">Aliiruegeria lutimaris</name>
    <dbReference type="NCBI Taxonomy" id="571298"/>
    <lineage>
        <taxon>Bacteria</taxon>
        <taxon>Pseudomonadati</taxon>
        <taxon>Pseudomonadota</taxon>
        <taxon>Alphaproteobacteria</taxon>
        <taxon>Rhodobacterales</taxon>
        <taxon>Roseobacteraceae</taxon>
        <taxon>Aliiruegeria</taxon>
    </lineage>
</organism>
<dbReference type="SUPFAM" id="SSF53474">
    <property type="entry name" value="alpha/beta-Hydrolases"/>
    <property type="match status" value="1"/>
</dbReference>
<name>A0A1G9C5K9_9RHOB</name>
<gene>
    <name evidence="2" type="ORF">SAMN04488026_104215</name>
</gene>
<proteinExistence type="predicted"/>
<evidence type="ECO:0000313" key="2">
    <source>
        <dbReference type="EMBL" id="SDK46972.1"/>
    </source>
</evidence>
<keyword evidence="3" id="KW-1185">Reference proteome</keyword>
<dbReference type="EMBL" id="FNEK01000042">
    <property type="protein sequence ID" value="SDK46972.1"/>
    <property type="molecule type" value="Genomic_DNA"/>
</dbReference>
<evidence type="ECO:0000313" key="3">
    <source>
        <dbReference type="Proteomes" id="UP000199382"/>
    </source>
</evidence>